<protein>
    <submittedName>
        <fullName evidence="1">Uncharacterized protein</fullName>
    </submittedName>
</protein>
<comment type="caution">
    <text evidence="1">The sequence shown here is derived from an EMBL/GenBank/DDBJ whole genome shotgun (WGS) entry which is preliminary data.</text>
</comment>
<dbReference type="EMBL" id="RYZZ01000037">
    <property type="protein sequence ID" value="RUQ25876.1"/>
    <property type="molecule type" value="Genomic_DNA"/>
</dbReference>
<reference evidence="1 2" key="1">
    <citation type="submission" date="2018-12" db="EMBL/GenBank/DDBJ databases">
        <title>Bacillus chawlae sp. nov., Bacillus glennii sp. nov., and Bacillus saganii sp. nov. Isolated from the Vehicle Assembly Building at Kennedy Space Center where the Viking Spacecraft were Assembled.</title>
        <authorList>
            <person name="Seuylemezian A."/>
            <person name="Vaishampayan P."/>
        </authorList>
    </citation>
    <scope>NUCLEOTIDE SEQUENCE [LARGE SCALE GENOMIC DNA]</scope>
    <source>
        <strain evidence="1 2">L5</strain>
    </source>
</reference>
<name>A0A3S0VJ29_9BACI</name>
<dbReference type="OrthoDB" id="2466459at2"/>
<evidence type="ECO:0000313" key="2">
    <source>
        <dbReference type="Proteomes" id="UP000267430"/>
    </source>
</evidence>
<accession>A0A3S0VJ29</accession>
<keyword evidence="2" id="KW-1185">Reference proteome</keyword>
<proteinExistence type="predicted"/>
<organism evidence="1 2">
    <name type="scientific">Peribacillus cavernae</name>
    <dbReference type="NCBI Taxonomy" id="1674310"/>
    <lineage>
        <taxon>Bacteria</taxon>
        <taxon>Bacillati</taxon>
        <taxon>Bacillota</taxon>
        <taxon>Bacilli</taxon>
        <taxon>Bacillales</taxon>
        <taxon>Bacillaceae</taxon>
        <taxon>Peribacillus</taxon>
    </lineage>
</organism>
<dbReference type="RefSeq" id="WP_126866730.1">
    <property type="nucleotide sequence ID" value="NZ_JAUSTX010000010.1"/>
</dbReference>
<dbReference type="Proteomes" id="UP000267430">
    <property type="component" value="Unassembled WGS sequence"/>
</dbReference>
<evidence type="ECO:0000313" key="1">
    <source>
        <dbReference type="EMBL" id="RUQ25876.1"/>
    </source>
</evidence>
<gene>
    <name evidence="1" type="ORF">ELQ35_18820</name>
</gene>
<dbReference type="AlphaFoldDB" id="A0A3S0VJ29"/>
<sequence length="152" mass="18079">MSGSFFADYKKFIVLPEEEVSKEEFDPQNYATFYIVTLSLYDSLLTNWREANKYEIEVEKSIETVLEEFNRKQRGIYNLQILELESDNSYFVLALSCKSKIENEEANDRISHILEKILSNPFYIGQGWYKLIGEKGRIERKLFCFSFKEYMI</sequence>